<evidence type="ECO:0000256" key="6">
    <source>
        <dbReference type="HAMAP-Rule" id="MF_01974"/>
    </source>
</evidence>
<feature type="binding site" evidence="6">
    <location>
        <position position="105"/>
    </location>
    <ligand>
        <name>a divalent metal cation</name>
        <dbReference type="ChEBI" id="CHEBI:60240"/>
        <label>2</label>
        <note>catalytic</note>
    </ligand>
</feature>
<feature type="binding site" evidence="6">
    <location>
        <position position="94"/>
    </location>
    <ligand>
        <name>a divalent metal cation</name>
        <dbReference type="ChEBI" id="CHEBI:60240"/>
        <label>1</label>
    </ligand>
</feature>
<proteinExistence type="inferred from homology"/>
<dbReference type="PANTHER" id="PTHR43330">
    <property type="entry name" value="METHIONINE AMINOPEPTIDASE"/>
    <property type="match status" value="1"/>
</dbReference>
<dbReference type="InterPro" id="IPR000994">
    <property type="entry name" value="Pept_M24"/>
</dbReference>
<evidence type="ECO:0000256" key="3">
    <source>
        <dbReference type="ARBA" id="ARBA00022670"/>
    </source>
</evidence>
<feature type="binding site" evidence="6">
    <location>
        <position position="233"/>
    </location>
    <ligand>
        <name>a divalent metal cation</name>
        <dbReference type="ChEBI" id="CHEBI:60240"/>
        <label>1</label>
    </ligand>
</feature>
<evidence type="ECO:0000256" key="2">
    <source>
        <dbReference type="ARBA" id="ARBA00022438"/>
    </source>
</evidence>
<comment type="caution">
    <text evidence="9">The sequence shown here is derived from an EMBL/GenBank/DDBJ whole genome shotgun (WGS) entry which is preliminary data.</text>
</comment>
<accession>A0ABS5PCX6</accession>
<feature type="binding site" evidence="6">
    <location>
        <position position="233"/>
    </location>
    <ligand>
        <name>a divalent metal cation</name>
        <dbReference type="ChEBI" id="CHEBI:60240"/>
        <label>2</label>
        <note>catalytic</note>
    </ligand>
</feature>
<dbReference type="Pfam" id="PF00557">
    <property type="entry name" value="Peptidase_M24"/>
    <property type="match status" value="1"/>
</dbReference>
<keyword evidence="4 6" id="KW-0479">Metal-binding</keyword>
<sequence length="254" mass="27972">MSITTESELTGMKKASEAVAFTLKEMRNYAQAGMTTKQLDDYGGQILNDLGAKSAPYVTYGFPGWTCISVNNEFCHGIPSDKRILNEGDLINIDVSAELDGFFSDNGGSFVIGTDVNQHQKLVQASKEILQKAIYKIKGGVRISDIGFLMETEAKKRGYKVIKNLTGHGIGRSLHEAPHEIANYRDKFNLTRFKKNSVVAIETFIATTSTIAETLQDGWTMVGNKGGFMAQHEHTIVVTDGQPIILTAMNEIWN</sequence>
<dbReference type="PRINTS" id="PR00599">
    <property type="entry name" value="MAPEPTIDASE"/>
</dbReference>
<keyword evidence="3 6" id="KW-0645">Protease</keyword>
<protein>
    <recommendedName>
        <fullName evidence="6 7">Methionine aminopeptidase</fullName>
        <shortName evidence="6">MAP</shortName>
        <shortName evidence="6">MetAP</shortName>
        <ecNumber evidence="6 7">3.4.11.18</ecNumber>
    </recommendedName>
    <alternativeName>
        <fullName evidence="6">Peptidase M</fullName>
    </alternativeName>
</protein>
<evidence type="ECO:0000259" key="8">
    <source>
        <dbReference type="Pfam" id="PF00557"/>
    </source>
</evidence>
<feature type="binding site" evidence="6">
    <location>
        <position position="76"/>
    </location>
    <ligand>
        <name>substrate</name>
    </ligand>
</feature>
<dbReference type="Gene3D" id="3.90.230.10">
    <property type="entry name" value="Creatinase/methionine aminopeptidase superfamily"/>
    <property type="match status" value="1"/>
</dbReference>
<dbReference type="InterPro" id="IPR002467">
    <property type="entry name" value="Pept_M24A_MAP1"/>
</dbReference>
<evidence type="ECO:0000256" key="7">
    <source>
        <dbReference type="RuleBase" id="RU003653"/>
    </source>
</evidence>
<keyword evidence="10" id="KW-1185">Reference proteome</keyword>
<evidence type="ECO:0000313" key="10">
    <source>
        <dbReference type="Proteomes" id="UP000722625"/>
    </source>
</evidence>
<dbReference type="EC" id="3.4.11.18" evidence="6 7"/>
<feature type="binding site" evidence="6">
    <location>
        <position position="202"/>
    </location>
    <ligand>
        <name>a divalent metal cation</name>
        <dbReference type="ChEBI" id="CHEBI:60240"/>
        <label>2</label>
        <note>catalytic</note>
    </ligand>
</feature>
<evidence type="ECO:0000256" key="5">
    <source>
        <dbReference type="ARBA" id="ARBA00022801"/>
    </source>
</evidence>
<dbReference type="PANTHER" id="PTHR43330:SF13">
    <property type="entry name" value="METHIONINE AMINOPEPTIDASE 2"/>
    <property type="match status" value="1"/>
</dbReference>
<dbReference type="CDD" id="cd01086">
    <property type="entry name" value="MetAP1"/>
    <property type="match status" value="1"/>
</dbReference>
<gene>
    <name evidence="6 9" type="primary">map</name>
    <name evidence="9" type="ORF">KHA90_11130</name>
</gene>
<dbReference type="Proteomes" id="UP000722625">
    <property type="component" value="Unassembled WGS sequence"/>
</dbReference>
<organism evidence="9 10">
    <name type="scientific">Flavobacterium psychroterrae</name>
    <dbReference type="NCBI Taxonomy" id="2133767"/>
    <lineage>
        <taxon>Bacteria</taxon>
        <taxon>Pseudomonadati</taxon>
        <taxon>Bacteroidota</taxon>
        <taxon>Flavobacteriia</taxon>
        <taxon>Flavobacteriales</taxon>
        <taxon>Flavobacteriaceae</taxon>
        <taxon>Flavobacterium</taxon>
    </lineage>
</organism>
<dbReference type="GO" id="GO:0004239">
    <property type="term" value="F:initiator methionyl aminopeptidase activity"/>
    <property type="evidence" value="ECO:0007669"/>
    <property type="project" value="UniProtKB-EC"/>
</dbReference>
<dbReference type="SUPFAM" id="SSF55920">
    <property type="entry name" value="Creatinase/aminopeptidase"/>
    <property type="match status" value="1"/>
</dbReference>
<comment type="similarity">
    <text evidence="6">Belongs to the peptidase M24A family. Methionine aminopeptidase type 1 subfamily.</text>
</comment>
<dbReference type="RefSeq" id="WP_213299316.1">
    <property type="nucleotide sequence ID" value="NZ_JAGYVZ010000009.1"/>
</dbReference>
<dbReference type="EMBL" id="JAGYVZ010000009">
    <property type="protein sequence ID" value="MBS7231576.1"/>
    <property type="molecule type" value="Genomic_DNA"/>
</dbReference>
<feature type="binding site" evidence="6">
    <location>
        <position position="105"/>
    </location>
    <ligand>
        <name>a divalent metal cation</name>
        <dbReference type="ChEBI" id="CHEBI:60240"/>
        <label>1</label>
    </ligand>
</feature>
<evidence type="ECO:0000256" key="4">
    <source>
        <dbReference type="ARBA" id="ARBA00022723"/>
    </source>
</evidence>
<dbReference type="HAMAP" id="MF_01974">
    <property type="entry name" value="MetAP_1"/>
    <property type="match status" value="1"/>
</dbReference>
<name>A0ABS5PCX6_9FLAO</name>
<comment type="cofactor">
    <cofactor evidence="6">
        <name>Co(2+)</name>
        <dbReference type="ChEBI" id="CHEBI:48828"/>
    </cofactor>
    <cofactor evidence="6">
        <name>Zn(2+)</name>
        <dbReference type="ChEBI" id="CHEBI:29105"/>
    </cofactor>
    <cofactor evidence="6">
        <name>Mn(2+)</name>
        <dbReference type="ChEBI" id="CHEBI:29035"/>
    </cofactor>
    <cofactor evidence="6">
        <name>Fe(2+)</name>
        <dbReference type="ChEBI" id="CHEBI:29033"/>
    </cofactor>
    <text evidence="6">Binds 2 divalent metal cations per subunit. Has a high-affinity and a low affinity metal-binding site. The true nature of the physiological cofactor is under debate. The enzyme is active with cobalt, zinc, manganese or divalent iron ions. Most likely, methionine aminopeptidases function as mononuclear Fe(2+)-metalloproteases under physiological conditions, and the catalytically relevant metal-binding site has been assigned to the histidine-containing high-affinity site.</text>
</comment>
<feature type="domain" description="Peptidase M24" evidence="8">
    <location>
        <begin position="11"/>
        <end position="240"/>
    </location>
</feature>
<evidence type="ECO:0000256" key="1">
    <source>
        <dbReference type="ARBA" id="ARBA00002521"/>
    </source>
</evidence>
<reference evidence="9 10" key="1">
    <citation type="journal article" date="2018" name="Int. J. Syst. Evol. Microbiol.">
        <title>Flavobacterium chryseum sp. nov. and Flavobacterium psychroterrae sp. nov., novel environmental bacteria isolated from Antarctica.</title>
        <authorList>
            <person name="Kralova S."/>
            <person name="Svec P."/>
            <person name="Busse H.J."/>
            <person name="Stankova E."/>
            <person name="Vaczi P."/>
            <person name="Sedlacek I."/>
        </authorList>
    </citation>
    <scope>NUCLEOTIDE SEQUENCE [LARGE SCALE GENOMIC DNA]</scope>
    <source>
        <strain evidence="9 10">CCM 8827</strain>
    </source>
</reference>
<keyword evidence="5 6" id="KW-0378">Hydrolase</keyword>
<comment type="function">
    <text evidence="1 6">Removes the N-terminal methionine from nascent proteins. The N-terminal methionine is often cleaved when the second residue in the primary sequence is small and uncharged (Met-Ala-, Cys, Gly, Pro, Ser, Thr, or Val). Requires deformylation of the N(alpha)-formylated initiator methionine before it can be hydrolyzed.</text>
</comment>
<comment type="catalytic activity">
    <reaction evidence="6 7">
        <text>Release of N-terminal amino acids, preferentially methionine, from peptides and arylamides.</text>
        <dbReference type="EC" id="3.4.11.18"/>
    </reaction>
</comment>
<comment type="subunit">
    <text evidence="6">Monomer.</text>
</comment>
<dbReference type="NCBIfam" id="TIGR00500">
    <property type="entry name" value="met_pdase_I"/>
    <property type="match status" value="1"/>
</dbReference>
<evidence type="ECO:0000313" key="9">
    <source>
        <dbReference type="EMBL" id="MBS7231576.1"/>
    </source>
</evidence>
<keyword evidence="2 6" id="KW-0031">Aminopeptidase</keyword>
<dbReference type="InterPro" id="IPR001714">
    <property type="entry name" value="Pept_M24_MAP"/>
</dbReference>
<feature type="binding site" evidence="6">
    <location>
        <position position="175"/>
    </location>
    <ligand>
        <name>substrate</name>
    </ligand>
</feature>
<feature type="binding site" evidence="6">
    <location>
        <position position="168"/>
    </location>
    <ligand>
        <name>a divalent metal cation</name>
        <dbReference type="ChEBI" id="CHEBI:60240"/>
        <label>2</label>
        <note>catalytic</note>
    </ligand>
</feature>
<dbReference type="InterPro" id="IPR036005">
    <property type="entry name" value="Creatinase/aminopeptidase-like"/>
</dbReference>